<evidence type="ECO:0000313" key="2">
    <source>
        <dbReference type="Proteomes" id="UP000243006"/>
    </source>
</evidence>
<evidence type="ECO:0000313" key="1">
    <source>
        <dbReference type="EMBL" id="OUC41926.1"/>
    </source>
</evidence>
<sequence length="111" mass="12529">MACSHPRPERLHSLSSMVHGKHAEEMAPQHWLSVYVVQLSLHRTVVVLLTCPRSWWSRERLPLIMSRPFGTWSMPRASGFSHVWSFGPLFPGSGLSVSSSPLLSPKPEQSR</sequence>
<dbReference type="Proteomes" id="UP000243006">
    <property type="component" value="Unassembled WGS sequence"/>
</dbReference>
<reference evidence="1 2" key="1">
    <citation type="submission" date="2015-04" db="EMBL/GenBank/DDBJ databases">
        <title>Draft genome of the roundworm Trichinella nativa.</title>
        <authorList>
            <person name="Mitreva M."/>
        </authorList>
    </citation>
    <scope>NUCLEOTIDE SEQUENCE [LARGE SCALE GENOMIC DNA]</scope>
    <source>
        <strain evidence="1 2">ISS45</strain>
    </source>
</reference>
<organism evidence="1 2">
    <name type="scientific">Trichinella nativa</name>
    <dbReference type="NCBI Taxonomy" id="6335"/>
    <lineage>
        <taxon>Eukaryota</taxon>
        <taxon>Metazoa</taxon>
        <taxon>Ecdysozoa</taxon>
        <taxon>Nematoda</taxon>
        <taxon>Enoplea</taxon>
        <taxon>Dorylaimia</taxon>
        <taxon>Trichinellida</taxon>
        <taxon>Trichinellidae</taxon>
        <taxon>Trichinella</taxon>
    </lineage>
</organism>
<dbReference type="AlphaFoldDB" id="A0A1Y3EDL8"/>
<dbReference type="EMBL" id="LVZM01018918">
    <property type="protein sequence ID" value="OUC41926.1"/>
    <property type="molecule type" value="Genomic_DNA"/>
</dbReference>
<gene>
    <name evidence="1" type="ORF">D917_10586</name>
</gene>
<proteinExistence type="predicted"/>
<feature type="non-terminal residue" evidence="1">
    <location>
        <position position="111"/>
    </location>
</feature>
<protein>
    <submittedName>
        <fullName evidence="1">Uncharacterized protein</fullName>
    </submittedName>
</protein>
<comment type="caution">
    <text evidence="1">The sequence shown here is derived from an EMBL/GenBank/DDBJ whole genome shotgun (WGS) entry which is preliminary data.</text>
</comment>
<accession>A0A1Y3EDL8</accession>
<name>A0A1Y3EDL8_9BILA</name>